<proteinExistence type="predicted"/>
<dbReference type="GO" id="GO:0010181">
    <property type="term" value="F:FMN binding"/>
    <property type="evidence" value="ECO:0007669"/>
    <property type="project" value="TreeGrafter"/>
</dbReference>
<dbReference type="InterPro" id="IPR029039">
    <property type="entry name" value="Flavoprotein-like_sf"/>
</dbReference>
<dbReference type="PANTHER" id="PTHR47307:SF1">
    <property type="entry name" value="GLUTATHIONE-REGULATED POTASSIUM-EFFLUX SYSTEM ANCILLARY PROTEIN KEFG"/>
    <property type="match status" value="1"/>
</dbReference>
<dbReference type="GO" id="GO:0009055">
    <property type="term" value="F:electron transfer activity"/>
    <property type="evidence" value="ECO:0007669"/>
    <property type="project" value="TreeGrafter"/>
</dbReference>
<evidence type="ECO:0000313" key="4">
    <source>
        <dbReference type="Proteomes" id="UP000221020"/>
    </source>
</evidence>
<evidence type="ECO:0000256" key="1">
    <source>
        <dbReference type="ARBA" id="ARBA00023002"/>
    </source>
</evidence>
<dbReference type="InterPro" id="IPR003680">
    <property type="entry name" value="Flavodoxin_fold"/>
</dbReference>
<dbReference type="Pfam" id="PF02525">
    <property type="entry name" value="Flavodoxin_2"/>
    <property type="match status" value="1"/>
</dbReference>
<organism evidence="3 4">
    <name type="scientific">Bacillus pseudomycoides</name>
    <dbReference type="NCBI Taxonomy" id="64104"/>
    <lineage>
        <taxon>Bacteria</taxon>
        <taxon>Bacillati</taxon>
        <taxon>Bacillota</taxon>
        <taxon>Bacilli</taxon>
        <taxon>Bacillales</taxon>
        <taxon>Bacillaceae</taxon>
        <taxon>Bacillus</taxon>
        <taxon>Bacillus cereus group</taxon>
    </lineage>
</organism>
<sequence>MMKTLVIVAHPNIEESRINKRWVEELKKYSDEITVHELYKAAPNWEFDIDYEQRLLLEHDRYIFQFPFYWYSSPPLLKKWFDDVLTYGFAYGSTGDKVRNKEFGLAISIGGLETQYKDGLTMNELTKPFQATCLYTGMQFIPTFMLYGAEYQLKDEDIERSADQYIKYIMNKSNLYI</sequence>
<evidence type="ECO:0000259" key="2">
    <source>
        <dbReference type="Pfam" id="PF02525"/>
    </source>
</evidence>
<accession>A0AA91VB27</accession>
<name>A0AA91VB27_9BACI</name>
<dbReference type="PANTHER" id="PTHR47307">
    <property type="entry name" value="GLUTATHIONE-REGULATED POTASSIUM-EFFLUX SYSTEM ANCILLARY PROTEIN KEFG"/>
    <property type="match status" value="1"/>
</dbReference>
<keyword evidence="1" id="KW-0560">Oxidoreductase</keyword>
<dbReference type="InterPro" id="IPR046980">
    <property type="entry name" value="KefG/KefF"/>
</dbReference>
<feature type="domain" description="Flavodoxin-like fold" evidence="2">
    <location>
        <begin position="2"/>
        <end position="168"/>
    </location>
</feature>
<dbReference type="SUPFAM" id="SSF52218">
    <property type="entry name" value="Flavoproteins"/>
    <property type="match status" value="1"/>
</dbReference>
<dbReference type="EMBL" id="NVOR01000053">
    <property type="protein sequence ID" value="PED81838.1"/>
    <property type="molecule type" value="Genomic_DNA"/>
</dbReference>
<evidence type="ECO:0000313" key="3">
    <source>
        <dbReference type="EMBL" id="PED81838.1"/>
    </source>
</evidence>
<dbReference type="AlphaFoldDB" id="A0AA91VB27"/>
<dbReference type="GO" id="GO:0003955">
    <property type="term" value="F:NAD(P)H dehydrogenase (quinone) activity"/>
    <property type="evidence" value="ECO:0007669"/>
    <property type="project" value="TreeGrafter"/>
</dbReference>
<dbReference type="Proteomes" id="UP000221020">
    <property type="component" value="Unassembled WGS sequence"/>
</dbReference>
<dbReference type="Gene3D" id="3.40.50.360">
    <property type="match status" value="1"/>
</dbReference>
<protein>
    <submittedName>
        <fullName evidence="3">NAD(P)H oxidoreductase</fullName>
    </submittedName>
</protein>
<reference evidence="3 4" key="1">
    <citation type="submission" date="2017-09" db="EMBL/GenBank/DDBJ databases">
        <title>Large-scale bioinformatics analysis of Bacillus genomes uncovers conserved roles of natural products in bacterial physiology.</title>
        <authorList>
            <consortium name="Agbiome Team Llc"/>
            <person name="Bleich R.M."/>
            <person name="Grubbs K.J."/>
            <person name="Santa Maria K.C."/>
            <person name="Allen S.E."/>
            <person name="Farag S."/>
            <person name="Shank E.A."/>
            <person name="Bowers A."/>
        </authorList>
    </citation>
    <scope>NUCLEOTIDE SEQUENCE [LARGE SCALE GENOMIC DNA]</scope>
    <source>
        <strain evidence="3 4">AFS092012</strain>
    </source>
</reference>
<gene>
    <name evidence="3" type="ORF">CON65_15270</name>
</gene>
<comment type="caution">
    <text evidence="3">The sequence shown here is derived from an EMBL/GenBank/DDBJ whole genome shotgun (WGS) entry which is preliminary data.</text>
</comment>